<dbReference type="InterPro" id="IPR036291">
    <property type="entry name" value="NAD(P)-bd_dom_sf"/>
</dbReference>
<reference evidence="4 5" key="1">
    <citation type="journal article" date="2021" name="Arch. Microbiol.">
        <title>Thalassobius aquimarinus sp. nov., isolated from the Sea of Japan seashore.</title>
        <authorList>
            <person name="Kurilenko V.V."/>
            <person name="Romanenko L.A."/>
            <person name="Chernysheva N.Y."/>
            <person name="Velansky P.V."/>
            <person name="Tekutyeva L.A."/>
            <person name="Isaeva M.P."/>
            <person name="Mikhailov V.V."/>
        </authorList>
    </citation>
    <scope>NUCLEOTIDE SEQUENCE [LARGE SCALE GENOMIC DNA]</scope>
    <source>
        <strain evidence="4 5">KMM 8518</strain>
    </source>
</reference>
<keyword evidence="5" id="KW-1185">Reference proteome</keyword>
<keyword evidence="2" id="KW-0560">Oxidoreductase</keyword>
<evidence type="ECO:0000256" key="2">
    <source>
        <dbReference type="ARBA" id="ARBA00023002"/>
    </source>
</evidence>
<dbReference type="SMART" id="SM00822">
    <property type="entry name" value="PKS_KR"/>
    <property type="match status" value="1"/>
</dbReference>
<dbReference type="InterPro" id="IPR057326">
    <property type="entry name" value="KR_dom"/>
</dbReference>
<sequence length="246" mass="25666">MNLSRTILITGGSAGIGAACARLAAAYGADVILTYNSDRAGAEAVAADVRAAGREAQIVQCDVSDPAQIDALFDAIPPNTAIDLINNAGIVAPAAPVTDMTPERLTRMFGVNVIGAFLVAKQAVLHMRRAGKPGNIVNVSSTAARLGSANQYVDYAASKAAIDTFTLGLADEVAAEGIRVNAVRPGLIETEIHAKGGEPDRLERLVHMVPMKRAGHPEEVAEAILWLLSDKASYVTRSILDVSAGR</sequence>
<protein>
    <submittedName>
        <fullName evidence="4">SDR family oxidoreductase</fullName>
    </submittedName>
</protein>
<dbReference type="PRINTS" id="PR00081">
    <property type="entry name" value="GDHRDH"/>
</dbReference>
<dbReference type="CDD" id="cd05233">
    <property type="entry name" value="SDR_c"/>
    <property type="match status" value="1"/>
</dbReference>
<name>A0ABS5HQJ3_9RHOB</name>
<dbReference type="PRINTS" id="PR00080">
    <property type="entry name" value="SDRFAMILY"/>
</dbReference>
<dbReference type="RefSeq" id="WP_212700742.1">
    <property type="nucleotide sequence ID" value="NZ_JADMKU010000006.1"/>
</dbReference>
<gene>
    <name evidence="4" type="ORF">IT775_08825</name>
</gene>
<evidence type="ECO:0000313" key="4">
    <source>
        <dbReference type="EMBL" id="MBR9651222.1"/>
    </source>
</evidence>
<comment type="similarity">
    <text evidence="1">Belongs to the short-chain dehydrogenases/reductases (SDR) family.</text>
</comment>
<proteinExistence type="inferred from homology"/>
<accession>A0ABS5HQJ3</accession>
<dbReference type="PROSITE" id="PS51257">
    <property type="entry name" value="PROKAR_LIPOPROTEIN"/>
    <property type="match status" value="1"/>
</dbReference>
<dbReference type="EMBL" id="JADMKU010000006">
    <property type="protein sequence ID" value="MBR9651222.1"/>
    <property type="molecule type" value="Genomic_DNA"/>
</dbReference>
<evidence type="ECO:0000259" key="3">
    <source>
        <dbReference type="SMART" id="SM00822"/>
    </source>
</evidence>
<dbReference type="Proteomes" id="UP001195941">
    <property type="component" value="Unassembled WGS sequence"/>
</dbReference>
<dbReference type="SUPFAM" id="SSF51735">
    <property type="entry name" value="NAD(P)-binding Rossmann-fold domains"/>
    <property type="match status" value="1"/>
</dbReference>
<dbReference type="Gene3D" id="3.40.50.720">
    <property type="entry name" value="NAD(P)-binding Rossmann-like Domain"/>
    <property type="match status" value="1"/>
</dbReference>
<dbReference type="Pfam" id="PF13561">
    <property type="entry name" value="adh_short_C2"/>
    <property type="match status" value="1"/>
</dbReference>
<dbReference type="PANTHER" id="PTHR43639:SF1">
    <property type="entry name" value="SHORT-CHAIN DEHYDROGENASE_REDUCTASE FAMILY PROTEIN"/>
    <property type="match status" value="1"/>
</dbReference>
<feature type="domain" description="Ketoreductase" evidence="3">
    <location>
        <begin position="5"/>
        <end position="176"/>
    </location>
</feature>
<dbReference type="InterPro" id="IPR002347">
    <property type="entry name" value="SDR_fam"/>
</dbReference>
<evidence type="ECO:0000313" key="5">
    <source>
        <dbReference type="Proteomes" id="UP001195941"/>
    </source>
</evidence>
<comment type="caution">
    <text evidence="4">The sequence shown here is derived from an EMBL/GenBank/DDBJ whole genome shotgun (WGS) entry which is preliminary data.</text>
</comment>
<dbReference type="PANTHER" id="PTHR43639">
    <property type="entry name" value="OXIDOREDUCTASE, SHORT-CHAIN DEHYDROGENASE/REDUCTASE FAMILY (AFU_ORTHOLOGUE AFUA_5G02870)"/>
    <property type="match status" value="1"/>
</dbReference>
<evidence type="ECO:0000256" key="1">
    <source>
        <dbReference type="ARBA" id="ARBA00006484"/>
    </source>
</evidence>
<organism evidence="4 5">
    <name type="scientific">Thalassovita aquimarina</name>
    <dbReference type="NCBI Taxonomy" id="2785917"/>
    <lineage>
        <taxon>Bacteria</taxon>
        <taxon>Pseudomonadati</taxon>
        <taxon>Pseudomonadota</taxon>
        <taxon>Alphaproteobacteria</taxon>
        <taxon>Rhodobacterales</taxon>
        <taxon>Roseobacteraceae</taxon>
        <taxon>Thalassovita</taxon>
    </lineage>
</organism>